<dbReference type="InterPro" id="IPR006442">
    <property type="entry name" value="Antitoxin_Phd/YefM"/>
</dbReference>
<dbReference type="AlphaFoldDB" id="A0A9D7E4Q2"/>
<accession>A0A9D7E4Q2</accession>
<protein>
    <recommendedName>
        <fullName evidence="2">Antitoxin</fullName>
    </recommendedName>
</protein>
<dbReference type="InterPro" id="IPR036165">
    <property type="entry name" value="YefM-like_sf"/>
</dbReference>
<sequence length="78" mass="8089">MQVNILEAKNQLSRLVKAAAAGEEVIIASNGTPMVRLVPVAPNAGLAGWGKLKLRAADVDAAFAPELDAEIAESLHDA</sequence>
<evidence type="ECO:0000256" key="1">
    <source>
        <dbReference type="ARBA" id="ARBA00009981"/>
    </source>
</evidence>
<evidence type="ECO:0000313" key="4">
    <source>
        <dbReference type="Proteomes" id="UP000807785"/>
    </source>
</evidence>
<evidence type="ECO:0000313" key="3">
    <source>
        <dbReference type="EMBL" id="MBK6974129.1"/>
    </source>
</evidence>
<dbReference type="Pfam" id="PF02604">
    <property type="entry name" value="PhdYeFM_antitox"/>
    <property type="match status" value="1"/>
</dbReference>
<gene>
    <name evidence="3" type="ORF">IPH26_14705</name>
</gene>
<name>A0A9D7E4Q2_9PROT</name>
<dbReference type="SUPFAM" id="SSF143120">
    <property type="entry name" value="YefM-like"/>
    <property type="match status" value="1"/>
</dbReference>
<organism evidence="3 4">
    <name type="scientific">Candidatus Methylophosphatis roskildensis</name>
    <dbReference type="NCBI Taxonomy" id="2899263"/>
    <lineage>
        <taxon>Bacteria</taxon>
        <taxon>Pseudomonadati</taxon>
        <taxon>Pseudomonadota</taxon>
        <taxon>Betaproteobacteria</taxon>
        <taxon>Nitrosomonadales</taxon>
        <taxon>Sterolibacteriaceae</taxon>
        <taxon>Candidatus Methylophosphatis</taxon>
    </lineage>
</organism>
<dbReference type="Gene3D" id="3.40.1620.10">
    <property type="entry name" value="YefM-like domain"/>
    <property type="match status" value="1"/>
</dbReference>
<comment type="similarity">
    <text evidence="1 2">Belongs to the phD/YefM antitoxin family.</text>
</comment>
<reference evidence="3" key="1">
    <citation type="submission" date="2020-10" db="EMBL/GenBank/DDBJ databases">
        <title>Connecting structure to function with the recovery of over 1000 high-quality activated sludge metagenome-assembled genomes encoding full-length rRNA genes using long-read sequencing.</title>
        <authorList>
            <person name="Singleton C.M."/>
            <person name="Petriglieri F."/>
            <person name="Kristensen J.M."/>
            <person name="Kirkegaard R.H."/>
            <person name="Michaelsen T.Y."/>
            <person name="Andersen M.H."/>
            <person name="Karst S.M."/>
            <person name="Dueholm M.S."/>
            <person name="Nielsen P.H."/>
            <person name="Albertsen M."/>
        </authorList>
    </citation>
    <scope>NUCLEOTIDE SEQUENCE</scope>
    <source>
        <strain evidence="3">Bjer_18-Q3-R1-45_BAT3C.347</strain>
    </source>
</reference>
<comment type="caution">
    <text evidence="3">The sequence shown here is derived from an EMBL/GenBank/DDBJ whole genome shotgun (WGS) entry which is preliminary data.</text>
</comment>
<proteinExistence type="inferred from homology"/>
<dbReference type="EMBL" id="JADJEV010000004">
    <property type="protein sequence ID" value="MBK6974129.1"/>
    <property type="molecule type" value="Genomic_DNA"/>
</dbReference>
<dbReference type="Proteomes" id="UP000807785">
    <property type="component" value="Unassembled WGS sequence"/>
</dbReference>
<evidence type="ECO:0000256" key="2">
    <source>
        <dbReference type="RuleBase" id="RU362080"/>
    </source>
</evidence>
<comment type="function">
    <text evidence="2">Antitoxin component of a type II toxin-antitoxin (TA) system.</text>
</comment>
<dbReference type="NCBIfam" id="TIGR01552">
    <property type="entry name" value="phd_fam"/>
    <property type="match status" value="1"/>
</dbReference>